<evidence type="ECO:0000313" key="11">
    <source>
        <dbReference type="EMBL" id="KFG42056.1"/>
    </source>
</evidence>
<dbReference type="Gene3D" id="1.20.5.210">
    <property type="entry name" value="Cytochrome b-c1 complex subunit 8"/>
    <property type="match status" value="1"/>
</dbReference>
<evidence type="ECO:0000256" key="4">
    <source>
        <dbReference type="ARBA" id="ARBA00022660"/>
    </source>
</evidence>
<sequence length="122" mass="14374">MAASRLCQYLAGRGQTGLLSLSAPRLGAPKFERKMLGSYPVSPEFEMVWRDRLTAHGGYIQQTISPYQLKFIYPFWHTFFARCWCKCSAYAWPWVWPGLITFGLVKKMNHDVEEDIRDHYWY</sequence>
<evidence type="ECO:0000256" key="5">
    <source>
        <dbReference type="ARBA" id="ARBA00022692"/>
    </source>
</evidence>
<dbReference type="GO" id="GO:0006122">
    <property type="term" value="P:mitochondrial electron transport, ubiquinol to cytochrome c"/>
    <property type="evidence" value="ECO:0007669"/>
    <property type="project" value="InterPro"/>
</dbReference>
<dbReference type="GO" id="GO:0045275">
    <property type="term" value="C:respiratory chain complex III"/>
    <property type="evidence" value="ECO:0007669"/>
    <property type="project" value="InterPro"/>
</dbReference>
<dbReference type="EMBL" id="AEYI02001055">
    <property type="protein sequence ID" value="KFG42056.1"/>
    <property type="molecule type" value="Genomic_DNA"/>
</dbReference>
<dbReference type="Proteomes" id="UP000028828">
    <property type="component" value="Unassembled WGS sequence"/>
</dbReference>
<comment type="caution">
    <text evidence="11">The sequence shown here is derived from an EMBL/GenBank/DDBJ whole genome shotgun (WGS) entry which is preliminary data.</text>
</comment>
<keyword evidence="6" id="KW-0999">Mitochondrion inner membrane</keyword>
<reference evidence="11 12" key="1">
    <citation type="submission" date="2014-03" db="EMBL/GenBank/DDBJ databases">
        <authorList>
            <person name="Sibley D."/>
            <person name="Venepally P."/>
            <person name="Karamycheva S."/>
            <person name="Hadjithomas M."/>
            <person name="Khan A."/>
            <person name="Brunk B."/>
            <person name="Roos D."/>
            <person name="Caler E."/>
            <person name="Lorenzi H."/>
        </authorList>
    </citation>
    <scope>NUCLEOTIDE SEQUENCE [LARGE SCALE GENOMIC DNA]</scope>
    <source>
        <strain evidence="12">p89</strain>
    </source>
</reference>
<keyword evidence="5" id="KW-0812">Transmembrane</keyword>
<comment type="similarity">
    <text evidence="2">Belongs to the UQCRQ/QCR8 family.</text>
</comment>
<evidence type="ECO:0000256" key="9">
    <source>
        <dbReference type="ARBA" id="ARBA00023128"/>
    </source>
</evidence>
<dbReference type="AlphaFoldDB" id="A0A086KCD8"/>
<proteinExistence type="inferred from homology"/>
<dbReference type="GO" id="GO:0005743">
    <property type="term" value="C:mitochondrial inner membrane"/>
    <property type="evidence" value="ECO:0007669"/>
    <property type="project" value="UniProtKB-SubCell"/>
</dbReference>
<protein>
    <submittedName>
        <fullName evidence="11">Uncharacterized protein</fullName>
    </submittedName>
</protein>
<evidence type="ECO:0000256" key="7">
    <source>
        <dbReference type="ARBA" id="ARBA00022982"/>
    </source>
</evidence>
<keyword evidence="4" id="KW-0679">Respiratory chain</keyword>
<evidence type="ECO:0000256" key="1">
    <source>
        <dbReference type="ARBA" id="ARBA00004434"/>
    </source>
</evidence>
<keyword evidence="7" id="KW-0249">Electron transport</keyword>
<evidence type="ECO:0000256" key="10">
    <source>
        <dbReference type="ARBA" id="ARBA00023136"/>
    </source>
</evidence>
<dbReference type="InterPro" id="IPR036642">
    <property type="entry name" value="Cyt_bc1_su8_sf"/>
</dbReference>
<evidence type="ECO:0000313" key="12">
    <source>
        <dbReference type="Proteomes" id="UP000028828"/>
    </source>
</evidence>
<evidence type="ECO:0000256" key="8">
    <source>
        <dbReference type="ARBA" id="ARBA00022989"/>
    </source>
</evidence>
<accession>A0A086KCD8</accession>
<keyword evidence="3" id="KW-0813">Transport</keyword>
<keyword evidence="9" id="KW-0496">Mitochondrion</keyword>
<evidence type="ECO:0000256" key="2">
    <source>
        <dbReference type="ARBA" id="ARBA00007668"/>
    </source>
</evidence>
<dbReference type="OrthoDB" id="328146at2759"/>
<organism evidence="11 12">
    <name type="scientific">Toxoplasma gondii p89</name>
    <dbReference type="NCBI Taxonomy" id="943119"/>
    <lineage>
        <taxon>Eukaryota</taxon>
        <taxon>Sar</taxon>
        <taxon>Alveolata</taxon>
        <taxon>Apicomplexa</taxon>
        <taxon>Conoidasida</taxon>
        <taxon>Coccidia</taxon>
        <taxon>Eucoccidiorida</taxon>
        <taxon>Eimeriorina</taxon>
        <taxon>Sarcocystidae</taxon>
        <taxon>Toxoplasma</taxon>
    </lineage>
</organism>
<keyword evidence="10" id="KW-0472">Membrane</keyword>
<evidence type="ECO:0000256" key="3">
    <source>
        <dbReference type="ARBA" id="ARBA00022448"/>
    </source>
</evidence>
<evidence type="ECO:0000256" key="6">
    <source>
        <dbReference type="ARBA" id="ARBA00022792"/>
    </source>
</evidence>
<comment type="subcellular location">
    <subcellularLocation>
        <location evidence="1">Mitochondrion inner membrane</location>
        <topology evidence="1">Single-pass membrane protein</topology>
    </subcellularLocation>
</comment>
<name>A0A086KCD8_TOXGO</name>
<keyword evidence="8" id="KW-1133">Transmembrane helix</keyword>
<dbReference type="VEuPathDB" id="ToxoDB:TGP89_227910"/>
<gene>
    <name evidence="11" type="ORF">TGP89_227910</name>
</gene>